<reference evidence="4" key="2">
    <citation type="submission" date="2021-08" db="EMBL/GenBank/DDBJ databases">
        <authorList>
            <person name="Tani A."/>
            <person name="Ola A."/>
            <person name="Ogura Y."/>
            <person name="Katsura K."/>
            <person name="Hayashi T."/>
        </authorList>
    </citation>
    <scope>NUCLEOTIDE SEQUENCE</scope>
    <source>
        <strain evidence="4">DSM 19015</strain>
    </source>
</reference>
<dbReference type="Proteomes" id="UP001055125">
    <property type="component" value="Unassembled WGS sequence"/>
</dbReference>
<feature type="transmembrane region" description="Helical" evidence="2">
    <location>
        <begin position="206"/>
        <end position="227"/>
    </location>
</feature>
<evidence type="ECO:0000259" key="3">
    <source>
        <dbReference type="PROSITE" id="PS50125"/>
    </source>
</evidence>
<evidence type="ECO:0000313" key="5">
    <source>
        <dbReference type="Proteomes" id="UP001055125"/>
    </source>
</evidence>
<dbReference type="Gene3D" id="2.40.420.20">
    <property type="match status" value="1"/>
</dbReference>
<name>A0ABQ4RXV6_9HYPH</name>
<keyword evidence="2" id="KW-1133">Transmembrane helix</keyword>
<dbReference type="Gene3D" id="2.40.30.170">
    <property type="match status" value="1"/>
</dbReference>
<dbReference type="PROSITE" id="PS50125">
    <property type="entry name" value="GUANYLATE_CYCLASE_2"/>
    <property type="match status" value="1"/>
</dbReference>
<organism evidence="4 5">
    <name type="scientific">Methylobacterium iners</name>
    <dbReference type="NCBI Taxonomy" id="418707"/>
    <lineage>
        <taxon>Bacteria</taxon>
        <taxon>Pseudomonadati</taxon>
        <taxon>Pseudomonadota</taxon>
        <taxon>Alphaproteobacteria</taxon>
        <taxon>Hyphomicrobiales</taxon>
        <taxon>Methylobacteriaceae</taxon>
        <taxon>Methylobacterium</taxon>
    </lineage>
</organism>
<comment type="similarity">
    <text evidence="1">Belongs to the membrane fusion protein (MFP) (TC 8.A.1) family.</text>
</comment>
<evidence type="ECO:0000256" key="1">
    <source>
        <dbReference type="ARBA" id="ARBA00009477"/>
    </source>
</evidence>
<dbReference type="InterPro" id="IPR029787">
    <property type="entry name" value="Nucleotide_cyclase"/>
</dbReference>
<reference evidence="4" key="1">
    <citation type="journal article" date="2021" name="Front. Microbiol.">
        <title>Comprehensive Comparative Genomics and Phenotyping of Methylobacterium Species.</title>
        <authorList>
            <person name="Alessa O."/>
            <person name="Ogura Y."/>
            <person name="Fujitani Y."/>
            <person name="Takami H."/>
            <person name="Hayashi T."/>
            <person name="Sahin N."/>
            <person name="Tani A."/>
        </authorList>
    </citation>
    <scope>NUCLEOTIDE SEQUENCE</scope>
    <source>
        <strain evidence="4">DSM 19015</strain>
    </source>
</reference>
<dbReference type="EMBL" id="BPQP01000043">
    <property type="protein sequence ID" value="GJD95676.1"/>
    <property type="molecule type" value="Genomic_DNA"/>
</dbReference>
<keyword evidence="5" id="KW-1185">Reference proteome</keyword>
<dbReference type="Pfam" id="PF00211">
    <property type="entry name" value="Guanylate_cyc"/>
    <property type="match status" value="1"/>
</dbReference>
<dbReference type="InterPro" id="IPR001054">
    <property type="entry name" value="A/G_cyclase"/>
</dbReference>
<dbReference type="InterPro" id="IPR058792">
    <property type="entry name" value="Beta-barrel_RND_2"/>
</dbReference>
<feature type="domain" description="Guanylate cyclase" evidence="3">
    <location>
        <begin position="23"/>
        <end position="137"/>
    </location>
</feature>
<evidence type="ECO:0000256" key="2">
    <source>
        <dbReference type="SAM" id="Phobius"/>
    </source>
</evidence>
<dbReference type="InterPro" id="IPR006143">
    <property type="entry name" value="RND_pump_MFP"/>
</dbReference>
<dbReference type="Gene3D" id="3.30.70.1230">
    <property type="entry name" value="Nucleotide cyclase"/>
    <property type="match status" value="1"/>
</dbReference>
<dbReference type="SMART" id="SM00044">
    <property type="entry name" value="CYCc"/>
    <property type="match status" value="1"/>
</dbReference>
<dbReference type="NCBIfam" id="TIGR01730">
    <property type="entry name" value="RND_mfp"/>
    <property type="match status" value="1"/>
</dbReference>
<evidence type="ECO:0000313" key="4">
    <source>
        <dbReference type="EMBL" id="GJD95676.1"/>
    </source>
</evidence>
<dbReference type="Pfam" id="PF25989">
    <property type="entry name" value="YknX_C"/>
    <property type="match status" value="1"/>
</dbReference>
<protein>
    <recommendedName>
        <fullName evidence="3">Guanylate cyclase domain-containing protein</fullName>
    </recommendedName>
</protein>
<sequence>MEPTRDEAADRLRGGPLKRTIAAILAADVAGYSRLVAEDEEDTLRRLAGHRAVFREQVSRFGGRVFNTAGDAILAEFPSAVEGLRAGIAIQETLRERNREHPPGRRICFRMGMTIGDVVEQDGDLLGDGVNIAARLEGIAEPGGICIARSVHEAIDNKVAVTFRDIGPQKLKNIPRPVHAFRVVLPADPADGSGQDGRRGGRLRRLAPVIALLLLALGLGAGLWYGLPGLRRDPVIAALRANPDRDDILTVSVARASQACFADEASFSGTIVPRREIEIRPDAEGLRVAQVLTQPMAEVAAGQVLAQLSRAGEPEGAVVALRAPVPGIVGRSNALVGAPASARGAPLFQLVAYGEFELEAEISLDTLERLAPGQAVTLRPLGLPELQGRIRLVSPQVDPATQLGSVRVLLRNAAGLRQGLFARGTVSLGERCGVAIPQSAILRGPEGTSVYVVSESRVEGRPVTPGLLSGNLVEVREGLAVDDTVILRAGPFLREGDVVRPALVATARSAD</sequence>
<dbReference type="PANTHER" id="PTHR30469">
    <property type="entry name" value="MULTIDRUG RESISTANCE PROTEIN MDTA"/>
    <property type="match status" value="1"/>
</dbReference>
<dbReference type="CDD" id="cd07302">
    <property type="entry name" value="CHD"/>
    <property type="match status" value="1"/>
</dbReference>
<proteinExistence type="inferred from homology"/>
<accession>A0ABQ4RXV6</accession>
<dbReference type="RefSeq" id="WP_373874807.1">
    <property type="nucleotide sequence ID" value="NZ_BPQP01000043.1"/>
</dbReference>
<comment type="caution">
    <text evidence="4">The sequence shown here is derived from an EMBL/GenBank/DDBJ whole genome shotgun (WGS) entry which is preliminary data.</text>
</comment>
<dbReference type="SUPFAM" id="SSF55073">
    <property type="entry name" value="Nucleotide cyclase"/>
    <property type="match status" value="1"/>
</dbReference>
<dbReference type="SUPFAM" id="SSF111369">
    <property type="entry name" value="HlyD-like secretion proteins"/>
    <property type="match status" value="1"/>
</dbReference>
<dbReference type="Pfam" id="PF25954">
    <property type="entry name" value="Beta-barrel_RND_2"/>
    <property type="match status" value="1"/>
</dbReference>
<dbReference type="InterPro" id="IPR058637">
    <property type="entry name" value="YknX-like_C"/>
</dbReference>
<keyword evidence="2" id="KW-0812">Transmembrane</keyword>
<gene>
    <name evidence="4" type="ORF">OCOJLMKI_2890</name>
</gene>
<keyword evidence="2" id="KW-0472">Membrane</keyword>
<dbReference type="PANTHER" id="PTHR30469:SF15">
    <property type="entry name" value="HLYD FAMILY OF SECRETION PROTEINS"/>
    <property type="match status" value="1"/>
</dbReference>